<dbReference type="GO" id="GO:0008233">
    <property type="term" value="F:peptidase activity"/>
    <property type="evidence" value="ECO:0007669"/>
    <property type="project" value="UniProtKB-KW"/>
</dbReference>
<comment type="caution">
    <text evidence="3">The sequence shown here is derived from an EMBL/GenBank/DDBJ whole genome shotgun (WGS) entry which is preliminary data.</text>
</comment>
<dbReference type="RefSeq" id="WP_264328173.1">
    <property type="nucleotide sequence ID" value="NZ_JADEXQ010000184.1"/>
</dbReference>
<dbReference type="Gene3D" id="3.30.1390.10">
    <property type="match status" value="1"/>
</dbReference>
<feature type="domain" description="Adaptor protein ClpS core" evidence="2">
    <location>
        <begin position="14"/>
        <end position="85"/>
    </location>
</feature>
<organism evidence="3 4">
    <name type="scientific">Romeriopsis navalis LEGE 11480</name>
    <dbReference type="NCBI Taxonomy" id="2777977"/>
    <lineage>
        <taxon>Bacteria</taxon>
        <taxon>Bacillati</taxon>
        <taxon>Cyanobacteriota</taxon>
        <taxon>Cyanophyceae</taxon>
        <taxon>Leptolyngbyales</taxon>
        <taxon>Leptolyngbyaceae</taxon>
        <taxon>Romeriopsis</taxon>
        <taxon>Romeriopsis navalis</taxon>
    </lineage>
</organism>
<dbReference type="InterPro" id="IPR003769">
    <property type="entry name" value="ClpS_core"/>
</dbReference>
<sequence length="93" mass="10471">MAAETIEKQSTIRKPAPMYRVLLHNDPVNTMEYVIQCLIEVLPSLSQPQAMNIMMETHNNGIGLVTICAFEPAEFYCESLRNKGLTSTIEPDE</sequence>
<proteinExistence type="inferred from homology"/>
<evidence type="ECO:0000313" key="4">
    <source>
        <dbReference type="Proteomes" id="UP000625316"/>
    </source>
</evidence>
<name>A0A928VVR2_9CYAN</name>
<comment type="subunit">
    <text evidence="1">Binds to the N-terminal domain of the chaperone ClpA.</text>
</comment>
<dbReference type="HAMAP" id="MF_00302">
    <property type="entry name" value="ClpS"/>
    <property type="match status" value="1"/>
</dbReference>
<keyword evidence="3" id="KW-0378">Hydrolase</keyword>
<protein>
    <recommendedName>
        <fullName evidence="1">ATP-dependent Clp protease adapter protein ClpS</fullName>
    </recommendedName>
</protein>
<dbReference type="PANTHER" id="PTHR33473">
    <property type="entry name" value="ATP-DEPENDENT CLP PROTEASE ADAPTER PROTEIN CLPS1, CHLOROPLASTIC"/>
    <property type="match status" value="1"/>
</dbReference>
<evidence type="ECO:0000259" key="2">
    <source>
        <dbReference type="Pfam" id="PF02617"/>
    </source>
</evidence>
<dbReference type="Pfam" id="PF02617">
    <property type="entry name" value="ClpS"/>
    <property type="match status" value="1"/>
</dbReference>
<comment type="function">
    <text evidence="1">Involved in the modulation of the specificity of the ClpAP-mediated ATP-dependent protein degradation.</text>
</comment>
<reference evidence="3" key="1">
    <citation type="submission" date="2020-10" db="EMBL/GenBank/DDBJ databases">
        <authorList>
            <person name="Castelo-Branco R."/>
            <person name="Eusebio N."/>
            <person name="Adriana R."/>
            <person name="Vieira A."/>
            <person name="Brugerolle De Fraissinette N."/>
            <person name="Rezende De Castro R."/>
            <person name="Schneider M.P."/>
            <person name="Vasconcelos V."/>
            <person name="Leao P.N."/>
        </authorList>
    </citation>
    <scope>NUCLEOTIDE SEQUENCE</scope>
    <source>
        <strain evidence="3">LEGE 11480</strain>
    </source>
</reference>
<evidence type="ECO:0000313" key="3">
    <source>
        <dbReference type="EMBL" id="MBE9033367.1"/>
    </source>
</evidence>
<dbReference type="GO" id="GO:0030163">
    <property type="term" value="P:protein catabolic process"/>
    <property type="evidence" value="ECO:0007669"/>
    <property type="project" value="InterPro"/>
</dbReference>
<keyword evidence="4" id="KW-1185">Reference proteome</keyword>
<dbReference type="Proteomes" id="UP000625316">
    <property type="component" value="Unassembled WGS sequence"/>
</dbReference>
<dbReference type="PANTHER" id="PTHR33473:SF19">
    <property type="entry name" value="ATP-DEPENDENT CLP PROTEASE ADAPTER PROTEIN CLPS"/>
    <property type="match status" value="1"/>
</dbReference>
<dbReference type="AlphaFoldDB" id="A0A928VVR2"/>
<dbReference type="InterPro" id="IPR014719">
    <property type="entry name" value="Ribosomal_bL12_C/ClpS-like"/>
</dbReference>
<evidence type="ECO:0000256" key="1">
    <source>
        <dbReference type="HAMAP-Rule" id="MF_00302"/>
    </source>
</evidence>
<comment type="similarity">
    <text evidence="1">Belongs to the ClpS family.</text>
</comment>
<dbReference type="EMBL" id="JADEXQ010000184">
    <property type="protein sequence ID" value="MBE9033367.1"/>
    <property type="molecule type" value="Genomic_DNA"/>
</dbReference>
<gene>
    <name evidence="1 3" type="primary">clpS</name>
    <name evidence="3" type="ORF">IQ266_26895</name>
</gene>
<dbReference type="GO" id="GO:0006508">
    <property type="term" value="P:proteolysis"/>
    <property type="evidence" value="ECO:0007669"/>
    <property type="project" value="UniProtKB-UniRule"/>
</dbReference>
<dbReference type="NCBIfam" id="NF000671">
    <property type="entry name" value="PRK00033.1-4"/>
    <property type="match status" value="1"/>
</dbReference>
<keyword evidence="3" id="KW-0645">Protease</keyword>
<accession>A0A928VVR2</accession>
<dbReference type="SUPFAM" id="SSF54736">
    <property type="entry name" value="ClpS-like"/>
    <property type="match status" value="1"/>
</dbReference>
<dbReference type="InterPro" id="IPR022935">
    <property type="entry name" value="ClpS"/>
</dbReference>